<keyword evidence="7 9" id="KW-0862">Zinc</keyword>
<evidence type="ECO:0000256" key="6">
    <source>
        <dbReference type="ARBA" id="ARBA00022771"/>
    </source>
</evidence>
<feature type="region of interest" description="Disordered" evidence="10">
    <location>
        <begin position="786"/>
        <end position="814"/>
    </location>
</feature>
<comment type="subcellular location">
    <subcellularLocation>
        <location evidence="1">Nucleus</location>
    </subcellularLocation>
</comment>
<evidence type="ECO:0000256" key="2">
    <source>
        <dbReference type="ARBA" id="ARBA00008423"/>
    </source>
</evidence>
<evidence type="ECO:0000256" key="9">
    <source>
        <dbReference type="PROSITE-ProRule" id="PRU00723"/>
    </source>
</evidence>
<protein>
    <recommendedName>
        <fullName evidence="3">Zinc finger CCCH domain-containing protein 14</fullName>
    </recommendedName>
</protein>
<evidence type="ECO:0000256" key="1">
    <source>
        <dbReference type="ARBA" id="ARBA00004123"/>
    </source>
</evidence>
<feature type="domain" description="C3H1-type" evidence="11">
    <location>
        <begin position="749"/>
        <end position="774"/>
    </location>
</feature>
<dbReference type="STRING" id="6184.A0A430QEW3"/>
<reference evidence="12 13" key="1">
    <citation type="journal article" date="2019" name="PLoS Pathog.">
        <title>Genome sequence of the bovine parasite Schistosoma bovis Tanzania.</title>
        <authorList>
            <person name="Oey H."/>
            <person name="Zakrzewski M."/>
            <person name="Gobert G."/>
            <person name="Gravermann K."/>
            <person name="Stoye J."/>
            <person name="Jones M."/>
            <person name="Mcmanus D."/>
            <person name="Krause L."/>
        </authorList>
    </citation>
    <scope>NUCLEOTIDE SEQUENCE [LARGE SCALE GENOMIC DNA]</scope>
    <source>
        <strain evidence="12 13">TAN1997</strain>
    </source>
</reference>
<feature type="compositionally biased region" description="Basic and acidic residues" evidence="10">
    <location>
        <begin position="238"/>
        <end position="248"/>
    </location>
</feature>
<evidence type="ECO:0000313" key="13">
    <source>
        <dbReference type="Proteomes" id="UP000290809"/>
    </source>
</evidence>
<feature type="zinc finger region" description="C3H1-type" evidence="9">
    <location>
        <begin position="749"/>
        <end position="774"/>
    </location>
</feature>
<feature type="compositionally biased region" description="Basic and acidic residues" evidence="10">
    <location>
        <begin position="81"/>
        <end position="91"/>
    </location>
</feature>
<gene>
    <name evidence="12" type="ORF">DC041_0006708</name>
</gene>
<dbReference type="GO" id="GO:0008270">
    <property type="term" value="F:zinc ion binding"/>
    <property type="evidence" value="ECO:0007669"/>
    <property type="project" value="UniProtKB-KW"/>
</dbReference>
<evidence type="ECO:0000256" key="7">
    <source>
        <dbReference type="ARBA" id="ARBA00022833"/>
    </source>
</evidence>
<keyword evidence="13" id="KW-1185">Reference proteome</keyword>
<keyword evidence="6 9" id="KW-0863">Zinc-finger</keyword>
<dbReference type="PANTHER" id="PTHR14738:SF29">
    <property type="entry name" value="ZINC FINGER CCCH DOMAIN-CONTAINING PROTEIN 14"/>
    <property type="match status" value="1"/>
</dbReference>
<dbReference type="GO" id="GO:0008143">
    <property type="term" value="F:poly(A) binding"/>
    <property type="evidence" value="ECO:0007669"/>
    <property type="project" value="InterPro"/>
</dbReference>
<dbReference type="SMART" id="SM00356">
    <property type="entry name" value="ZnF_C3H1"/>
    <property type="match status" value="4"/>
</dbReference>
<dbReference type="Gene3D" id="1.20.1390.10">
    <property type="entry name" value="PWI domain"/>
    <property type="match status" value="1"/>
</dbReference>
<dbReference type="InterPro" id="IPR000571">
    <property type="entry name" value="Znf_CCCH"/>
</dbReference>
<comment type="similarity">
    <text evidence="2">Belongs to the ZC3H14 family.</text>
</comment>
<keyword evidence="5" id="KW-0677">Repeat</keyword>
<feature type="zinc finger region" description="C3H1-type" evidence="9">
    <location>
        <begin position="633"/>
        <end position="658"/>
    </location>
</feature>
<evidence type="ECO:0000256" key="8">
    <source>
        <dbReference type="ARBA" id="ARBA00023242"/>
    </source>
</evidence>
<organism evidence="12 13">
    <name type="scientific">Schistosoma bovis</name>
    <name type="common">Blood fluke</name>
    <dbReference type="NCBI Taxonomy" id="6184"/>
    <lineage>
        <taxon>Eukaryota</taxon>
        <taxon>Metazoa</taxon>
        <taxon>Spiralia</taxon>
        <taxon>Lophotrochozoa</taxon>
        <taxon>Platyhelminthes</taxon>
        <taxon>Trematoda</taxon>
        <taxon>Digenea</taxon>
        <taxon>Strigeidida</taxon>
        <taxon>Schistosomatoidea</taxon>
        <taxon>Schistosomatidae</taxon>
        <taxon>Schistosoma</taxon>
    </lineage>
</organism>
<evidence type="ECO:0000256" key="5">
    <source>
        <dbReference type="ARBA" id="ARBA00022737"/>
    </source>
</evidence>
<feature type="compositionally biased region" description="Basic residues" evidence="10">
    <location>
        <begin position="93"/>
        <end position="105"/>
    </location>
</feature>
<evidence type="ECO:0000259" key="11">
    <source>
        <dbReference type="PROSITE" id="PS50103"/>
    </source>
</evidence>
<feature type="compositionally biased region" description="Basic residues" evidence="10">
    <location>
        <begin position="250"/>
        <end position="262"/>
    </location>
</feature>
<feature type="region of interest" description="Disordered" evidence="10">
    <location>
        <begin position="234"/>
        <end position="304"/>
    </location>
</feature>
<feature type="region of interest" description="Disordered" evidence="10">
    <location>
        <begin position="77"/>
        <end position="147"/>
    </location>
</feature>
<evidence type="ECO:0000256" key="10">
    <source>
        <dbReference type="SAM" id="MobiDB-lite"/>
    </source>
</evidence>
<feature type="domain" description="C3H1-type" evidence="11">
    <location>
        <begin position="633"/>
        <end position="658"/>
    </location>
</feature>
<accession>A0A430QEW3</accession>
<dbReference type="PANTHER" id="PTHR14738">
    <property type="entry name" value="ZINC FINGER CCCH DOMAIN-CONTAINING PROTEIN 14"/>
    <property type="match status" value="1"/>
</dbReference>
<dbReference type="AlphaFoldDB" id="A0A430QEW3"/>
<dbReference type="Proteomes" id="UP000290809">
    <property type="component" value="Unassembled WGS sequence"/>
</dbReference>
<name>A0A430QEW3_SCHBO</name>
<evidence type="ECO:0000256" key="3">
    <source>
        <dbReference type="ARBA" id="ARBA00015071"/>
    </source>
</evidence>
<dbReference type="Gene3D" id="4.10.1000.30">
    <property type="match status" value="2"/>
</dbReference>
<dbReference type="GO" id="GO:0043488">
    <property type="term" value="P:regulation of mRNA stability"/>
    <property type="evidence" value="ECO:0007669"/>
    <property type="project" value="InterPro"/>
</dbReference>
<dbReference type="InterPro" id="IPR040366">
    <property type="entry name" value="Nab2/ZC3H14"/>
</dbReference>
<comment type="caution">
    <text evidence="12">The sequence shown here is derived from an EMBL/GenBank/DDBJ whole genome shotgun (WGS) entry which is preliminary data.</text>
</comment>
<dbReference type="EMBL" id="QMKO01001832">
    <property type="protein sequence ID" value="RTG86262.1"/>
    <property type="molecule type" value="Genomic_DNA"/>
</dbReference>
<dbReference type="Pfam" id="PF14608">
    <property type="entry name" value="zf-CCCH_2"/>
    <property type="match status" value="5"/>
</dbReference>
<dbReference type="PROSITE" id="PS50103">
    <property type="entry name" value="ZF_C3H1"/>
    <property type="match status" value="2"/>
</dbReference>
<keyword evidence="4 9" id="KW-0479">Metal-binding</keyword>
<evidence type="ECO:0000256" key="4">
    <source>
        <dbReference type="ARBA" id="ARBA00022723"/>
    </source>
</evidence>
<dbReference type="GO" id="GO:0005737">
    <property type="term" value="C:cytoplasm"/>
    <property type="evidence" value="ECO:0007669"/>
    <property type="project" value="TreeGrafter"/>
</dbReference>
<feature type="compositionally biased region" description="Polar residues" evidence="10">
    <location>
        <begin position="787"/>
        <end position="814"/>
    </location>
</feature>
<keyword evidence="8" id="KW-0539">Nucleus</keyword>
<sequence>MVYDSSFLLTVKDRVTEKLKTLGAFIDDELPDYIMVMVANKKSESAMAKDLQLFLGEHTNKFTEWLHQTLENLKVIGRDSSGGRRDNESVRSSRSKSGRRKGRKSRSSESRSDSPKFSNRSRSRSPLEPVKHGRYANSSREPHAEVDGSVKAAADVYISEDNGSFHIKEDRVTEKLKTLGAFIDDELPDYIMVMVANKKSESAMAKDLQLFLGEHTNKFTEWLHQTLENLKVIGRDSSGGRRDNESVRSSRSKSGRRKGRKSRSSESRSDSPKFSNRSRSRSPLEPVKHGRYANSSREPHAEVDGSVKAAADVYISEDNGSYHIKEERKIMSTSSLSRKLVQESENNSELSDKVSSLQSVVEVKNSDSVKNVRTKQEYPQPSSLLLKRAVNEAKASTMATESSLHTPAKRKPIARPIACSDVSSSSQPDSTRFFITLSGAEPKSTQMITSPKLRNASTVGRLRSVGYFDQTDVLNDRKLRLGPRLVNTKSLHGEGRISAKHRLGPVIQSNGRVVSLSRSDENFDYNSGNEFDDFVEGDYVELACDDAFGNDGIGDENLQLKGNYVPLSKITLADKLSQPTPQLVVNLNETDEEEDVTGFLAGAERQKKNSSIKHKEKIQNDITTESEAQPNIPSSLERCKFWPNCRNGSSCQYIHPTEPCQLFPRCKFGATCTFVHPPCRYGALCSRPDCAFTHSSKKVLPVVSANPAQIVCRFQNRCTNPHCQFYHPPVVVQAPPIIVRSSASTVPVFNSQIPCRYGSGCTNRTKCPFLHSDLPSVDQLKWIAPSKKQQSSNPISTKANSTEKVVKSVTTLKE</sequence>
<proteinExistence type="inferred from homology"/>
<dbReference type="GO" id="GO:0005634">
    <property type="term" value="C:nucleus"/>
    <property type="evidence" value="ECO:0007669"/>
    <property type="project" value="UniProtKB-SubCell"/>
</dbReference>
<evidence type="ECO:0000313" key="12">
    <source>
        <dbReference type="EMBL" id="RTG86262.1"/>
    </source>
</evidence>